<comment type="similarity">
    <text evidence="3">Belongs to the MNN1/MNT family.</text>
</comment>
<keyword evidence="8" id="KW-0333">Golgi apparatus</keyword>
<dbReference type="GO" id="GO:0046354">
    <property type="term" value="P:mannan biosynthetic process"/>
    <property type="evidence" value="ECO:0007669"/>
    <property type="project" value="TreeGrafter"/>
</dbReference>
<evidence type="ECO:0000256" key="6">
    <source>
        <dbReference type="ARBA" id="ARBA00022968"/>
    </source>
</evidence>
<dbReference type="Pfam" id="PF11051">
    <property type="entry name" value="Mannosyl_trans3"/>
    <property type="match status" value="1"/>
</dbReference>
<evidence type="ECO:0000313" key="11">
    <source>
        <dbReference type="EMBL" id="OBA28316.1"/>
    </source>
</evidence>
<evidence type="ECO:0000256" key="8">
    <source>
        <dbReference type="ARBA" id="ARBA00023034"/>
    </source>
</evidence>
<evidence type="ECO:0000256" key="1">
    <source>
        <dbReference type="ARBA" id="ARBA00004323"/>
    </source>
</evidence>
<evidence type="ECO:0000256" key="9">
    <source>
        <dbReference type="ARBA" id="ARBA00023136"/>
    </source>
</evidence>
<comment type="subcellular location">
    <subcellularLocation>
        <location evidence="1">Golgi apparatus membrane</location>
        <topology evidence="1">Single-pass type II membrane protein</topology>
    </subcellularLocation>
</comment>
<evidence type="ECO:0000256" key="4">
    <source>
        <dbReference type="ARBA" id="ARBA00022679"/>
    </source>
</evidence>
<evidence type="ECO:0000256" key="10">
    <source>
        <dbReference type="SAM" id="Phobius"/>
    </source>
</evidence>
<protein>
    <submittedName>
        <fullName evidence="11">Nucleotide-diphospho-sugar transferase</fullName>
    </submittedName>
</protein>
<sequence length="626" mass="71635">MAAGIFQRFLSARRVKSHATSIILSLSIILFVWFLVFATNKKTTFDIIQDNKVNNNNNNNINDDNQALSEYKNPSTSQDIINAEKSAGELLEDLDLEKPKETEDLIFIDDEVVDIDEGGGVLTDNVFQNIVNKISEFDPKVTVPFASTFAEADTTTDLKSDSLGYYIEKSRNIGGNPDEWDNTLSMDALANNYLILNEKIEDNITKSHKGFIDLVTSGKFEYPDFYHGNGIVITGGGEYSLQAFSVISVIRTSGTNLPIEVLIPSNYEQDEAFCNKLKTDFVNCKCIYLDEIFDKSYLQTHEFHAFQYKSLALMASSFQNVLLLDADDYPVKNIDDIFDHPAFENTGMIVWPDFWRRTTHPFYYESAGLKIDLQKRVRNFYTGITKSKQSVSEEDAKRIPYHDFAGALPDPSSETGEFLIDKKKHWKSLILSLYYNVHGPNVFYHLFSQYAAGQGDKETFLAAAHVLDLPYYQVFVRPSLDSYFEPKEDARRSVAYYQKDYRKDYEIKQGLVESGYEGDISSHFDAEKSETVSLFAHCNLPKFDVLKMTEKDDFTESETGEHFRALTQKTCLQGLDLEKIITETYYKELCQKDQSLNVFSYLIEKDFDKICKYWKARSDIVETTTV</sequence>
<dbReference type="InterPro" id="IPR022751">
    <property type="entry name" value="Alpha_mannosyltransferase"/>
</dbReference>
<name>A0A1B7THV8_9ASCO</name>
<dbReference type="EMBL" id="LXPE01000004">
    <property type="protein sequence ID" value="OBA28316.1"/>
    <property type="molecule type" value="Genomic_DNA"/>
</dbReference>
<dbReference type="SUPFAM" id="SSF53448">
    <property type="entry name" value="Nucleotide-diphospho-sugar transferases"/>
    <property type="match status" value="1"/>
</dbReference>
<accession>A0A1B7THV8</accession>
<dbReference type="AlphaFoldDB" id="A0A1B7THV8"/>
<dbReference type="Gene3D" id="3.90.550.10">
    <property type="entry name" value="Spore Coat Polysaccharide Biosynthesis Protein SpsA, Chain A"/>
    <property type="match status" value="1"/>
</dbReference>
<evidence type="ECO:0000313" key="12">
    <source>
        <dbReference type="Proteomes" id="UP000092321"/>
    </source>
</evidence>
<reference evidence="12" key="1">
    <citation type="journal article" date="2016" name="Proc. Natl. Acad. Sci. U.S.A.">
        <title>Comparative genomics of biotechnologically important yeasts.</title>
        <authorList>
            <person name="Riley R."/>
            <person name="Haridas S."/>
            <person name="Wolfe K.H."/>
            <person name="Lopes M.R."/>
            <person name="Hittinger C.T."/>
            <person name="Goeker M."/>
            <person name="Salamov A.A."/>
            <person name="Wisecaver J.H."/>
            <person name="Long T.M."/>
            <person name="Calvey C.H."/>
            <person name="Aerts A.L."/>
            <person name="Barry K.W."/>
            <person name="Choi C."/>
            <person name="Clum A."/>
            <person name="Coughlan A.Y."/>
            <person name="Deshpande S."/>
            <person name="Douglass A.P."/>
            <person name="Hanson S.J."/>
            <person name="Klenk H.-P."/>
            <person name="LaButti K.M."/>
            <person name="Lapidus A."/>
            <person name="Lindquist E.A."/>
            <person name="Lipzen A.M."/>
            <person name="Meier-Kolthoff J.P."/>
            <person name="Ohm R.A."/>
            <person name="Otillar R.P."/>
            <person name="Pangilinan J.L."/>
            <person name="Peng Y."/>
            <person name="Rokas A."/>
            <person name="Rosa C.A."/>
            <person name="Scheuner C."/>
            <person name="Sibirny A.A."/>
            <person name="Slot J.C."/>
            <person name="Stielow J.B."/>
            <person name="Sun H."/>
            <person name="Kurtzman C.P."/>
            <person name="Blackwell M."/>
            <person name="Grigoriev I.V."/>
            <person name="Jeffries T.W."/>
        </authorList>
    </citation>
    <scope>NUCLEOTIDE SEQUENCE [LARGE SCALE GENOMIC DNA]</scope>
    <source>
        <strain evidence="12">NRRL Y-1626</strain>
    </source>
</reference>
<evidence type="ECO:0000256" key="2">
    <source>
        <dbReference type="ARBA" id="ARBA00004922"/>
    </source>
</evidence>
<dbReference type="GO" id="GO:0000026">
    <property type="term" value="F:alpha-1,2-mannosyltransferase activity"/>
    <property type="evidence" value="ECO:0007669"/>
    <property type="project" value="TreeGrafter"/>
</dbReference>
<dbReference type="OrthoDB" id="430354at2759"/>
<proteinExistence type="inferred from homology"/>
<keyword evidence="7 10" id="KW-1133">Transmembrane helix</keyword>
<dbReference type="Proteomes" id="UP000092321">
    <property type="component" value="Unassembled WGS sequence"/>
</dbReference>
<comment type="pathway">
    <text evidence="2">Protein modification; protein glycosylation.</text>
</comment>
<evidence type="ECO:0000256" key="5">
    <source>
        <dbReference type="ARBA" id="ARBA00022692"/>
    </source>
</evidence>
<dbReference type="InterPro" id="IPR029044">
    <property type="entry name" value="Nucleotide-diphossugar_trans"/>
</dbReference>
<comment type="caution">
    <text evidence="11">The sequence shown here is derived from an EMBL/GenBank/DDBJ whole genome shotgun (WGS) entry which is preliminary data.</text>
</comment>
<evidence type="ECO:0000256" key="3">
    <source>
        <dbReference type="ARBA" id="ARBA00009105"/>
    </source>
</evidence>
<keyword evidence="9 10" id="KW-0472">Membrane</keyword>
<keyword evidence="6" id="KW-0735">Signal-anchor</keyword>
<feature type="transmembrane region" description="Helical" evidence="10">
    <location>
        <begin position="21"/>
        <end position="39"/>
    </location>
</feature>
<dbReference type="GO" id="GO:0000139">
    <property type="term" value="C:Golgi membrane"/>
    <property type="evidence" value="ECO:0007669"/>
    <property type="project" value="UniProtKB-SubCell"/>
</dbReference>
<organism evidence="11 12">
    <name type="scientific">Hanseniaspora valbyensis NRRL Y-1626</name>
    <dbReference type="NCBI Taxonomy" id="766949"/>
    <lineage>
        <taxon>Eukaryota</taxon>
        <taxon>Fungi</taxon>
        <taxon>Dikarya</taxon>
        <taxon>Ascomycota</taxon>
        <taxon>Saccharomycotina</taxon>
        <taxon>Saccharomycetes</taxon>
        <taxon>Saccharomycodales</taxon>
        <taxon>Saccharomycodaceae</taxon>
        <taxon>Hanseniaspora</taxon>
    </lineage>
</organism>
<keyword evidence="12" id="KW-1185">Reference proteome</keyword>
<gene>
    <name evidence="11" type="ORF">HANVADRAFT_933</name>
</gene>
<dbReference type="PANTHER" id="PTHR31646">
    <property type="entry name" value="ALPHA-1,2-MANNOSYLTRANSFERASE MNN2"/>
    <property type="match status" value="1"/>
</dbReference>
<evidence type="ECO:0000256" key="7">
    <source>
        <dbReference type="ARBA" id="ARBA00022989"/>
    </source>
</evidence>
<keyword evidence="5 10" id="KW-0812">Transmembrane</keyword>
<dbReference type="PANTHER" id="PTHR31646:SF1">
    <property type="entry name" value="ALPHA-1,2-MANNOSYLTRANSFERASE MNN2"/>
    <property type="match status" value="1"/>
</dbReference>
<keyword evidence="4 11" id="KW-0808">Transferase</keyword>